<dbReference type="AlphaFoldDB" id="A0A915JZ77"/>
<protein>
    <submittedName>
        <fullName evidence="3">Uncharacterized protein</fullName>
    </submittedName>
</protein>
<keyword evidence="2" id="KW-1185">Reference proteome</keyword>
<keyword evidence="1" id="KW-1133">Transmembrane helix</keyword>
<keyword evidence="1" id="KW-0812">Transmembrane</keyword>
<organism evidence="2 3">
    <name type="scientific">Romanomermis culicivorax</name>
    <name type="common">Nematode worm</name>
    <dbReference type="NCBI Taxonomy" id="13658"/>
    <lineage>
        <taxon>Eukaryota</taxon>
        <taxon>Metazoa</taxon>
        <taxon>Ecdysozoa</taxon>
        <taxon>Nematoda</taxon>
        <taxon>Enoplea</taxon>
        <taxon>Dorylaimia</taxon>
        <taxon>Mermithida</taxon>
        <taxon>Mermithoidea</taxon>
        <taxon>Mermithidae</taxon>
        <taxon>Romanomermis</taxon>
    </lineage>
</organism>
<proteinExistence type="predicted"/>
<reference evidence="3" key="1">
    <citation type="submission" date="2022-11" db="UniProtKB">
        <authorList>
            <consortium name="WormBaseParasite"/>
        </authorList>
    </citation>
    <scope>IDENTIFICATION</scope>
</reference>
<dbReference type="WBParaSite" id="nRc.2.0.1.t30962-RA">
    <property type="protein sequence ID" value="nRc.2.0.1.t30962-RA"/>
    <property type="gene ID" value="nRc.2.0.1.g30962"/>
</dbReference>
<dbReference type="Proteomes" id="UP000887565">
    <property type="component" value="Unplaced"/>
</dbReference>
<feature type="transmembrane region" description="Helical" evidence="1">
    <location>
        <begin position="73"/>
        <end position="95"/>
    </location>
</feature>
<name>A0A915JZ77_ROMCU</name>
<sequence>MRRRVPGPRRVYSIAFLTYRMESLWVRPSPANEPRPFPGRENNTPVGRLCILIDKNDTEEKTRREFPRGKRRLFVIFCRFVVYIFVKPAHLSMIYSENSICFPLRFNILRMIKIDPVYANCCKVMGICGILDLTYIICKMIGEIHLI</sequence>
<evidence type="ECO:0000256" key="1">
    <source>
        <dbReference type="SAM" id="Phobius"/>
    </source>
</evidence>
<evidence type="ECO:0000313" key="3">
    <source>
        <dbReference type="WBParaSite" id="nRc.2.0.1.t30962-RA"/>
    </source>
</evidence>
<accession>A0A915JZ77</accession>
<evidence type="ECO:0000313" key="2">
    <source>
        <dbReference type="Proteomes" id="UP000887565"/>
    </source>
</evidence>
<keyword evidence="1" id="KW-0472">Membrane</keyword>